<protein>
    <submittedName>
        <fullName evidence="2">Uncharacterized protein</fullName>
    </submittedName>
</protein>
<feature type="region of interest" description="Disordered" evidence="1">
    <location>
        <begin position="30"/>
        <end position="139"/>
    </location>
</feature>
<dbReference type="HOGENOM" id="CLU_012926_0_0_1"/>
<dbReference type="PhylomeDB" id="E9HVN9"/>
<feature type="compositionally biased region" description="Basic and acidic residues" evidence="1">
    <location>
        <begin position="223"/>
        <end position="236"/>
    </location>
</feature>
<name>E9HVN9_DAPPU</name>
<feature type="region of interest" description="Disordered" evidence="1">
    <location>
        <begin position="395"/>
        <end position="435"/>
    </location>
</feature>
<evidence type="ECO:0000313" key="3">
    <source>
        <dbReference type="Proteomes" id="UP000000305"/>
    </source>
</evidence>
<keyword evidence="3" id="KW-1185">Reference proteome</keyword>
<feature type="region of interest" description="Disordered" evidence="1">
    <location>
        <begin position="223"/>
        <end position="244"/>
    </location>
</feature>
<sequence length="583" mass="66022">MEGVTIDTPKEKLGTPGFLKSIGSIFSKLSPKQFKRSPKLPQPTDAIQEQREDWAQTKGKALARTPIQPKRLYPNLEEVEEDEQRLGADLRADSEDGDDESVDEAGPSKPVRRNRNLRVKGQPPTRISTRIRGEPPAPLENEHIEINVLINQTETVINEQENLSVINELRRAKSSDSESDEEEITVNRKNLIKRVEQKEKVETRPTSEFEEEKVTVKITNPRKKVEQKGKVKENKKTKVRSITPDRLSETNPFRKVEQKGKVEANKKTKRSRTGRNHLAKDCRVKSNQSYYNSQKLLQNQQQMTISLLAQVPAFNGMGSTKFEDWIKHFERVIDTSEFEEGKSVDLEMRELMIMDRFLGGPKSNLRERMSFKEFKNLKDLVKATENCAAILNEAKLEKRNNNQQSHNHSNQFGERNTQGPQPPPKYGSQPNNQANRYPPREAKYCAYCAKSNASNPVTHNTDMCGFGPQENTRLTTRGLITLEISVLGDNLLQDFIVVDGISEECILGLDALYEHKFIIDGSERKIYRVKKTTLPDSVPTIMAGKKITIKPFSATVVESEGNGAQLPPNLAFYLNRGPGLNSG</sequence>
<accession>E9HVN9</accession>
<dbReference type="KEGG" id="dpx:DAPPUDRAFT_118419"/>
<dbReference type="Proteomes" id="UP000000305">
    <property type="component" value="Unassembled WGS sequence"/>
</dbReference>
<dbReference type="eggNOG" id="ENOG502TB6Z">
    <property type="taxonomic scope" value="Eukaryota"/>
</dbReference>
<organism evidence="2 3">
    <name type="scientific">Daphnia pulex</name>
    <name type="common">Water flea</name>
    <dbReference type="NCBI Taxonomy" id="6669"/>
    <lineage>
        <taxon>Eukaryota</taxon>
        <taxon>Metazoa</taxon>
        <taxon>Ecdysozoa</taxon>
        <taxon>Arthropoda</taxon>
        <taxon>Crustacea</taxon>
        <taxon>Branchiopoda</taxon>
        <taxon>Diplostraca</taxon>
        <taxon>Cladocera</taxon>
        <taxon>Anomopoda</taxon>
        <taxon>Daphniidae</taxon>
        <taxon>Daphnia</taxon>
    </lineage>
</organism>
<reference evidence="2 3" key="1">
    <citation type="journal article" date="2011" name="Science">
        <title>The ecoresponsive genome of Daphnia pulex.</title>
        <authorList>
            <person name="Colbourne J.K."/>
            <person name="Pfrender M.E."/>
            <person name="Gilbert D."/>
            <person name="Thomas W.K."/>
            <person name="Tucker A."/>
            <person name="Oakley T.H."/>
            <person name="Tokishita S."/>
            <person name="Aerts A."/>
            <person name="Arnold G.J."/>
            <person name="Basu M.K."/>
            <person name="Bauer D.J."/>
            <person name="Caceres C.E."/>
            <person name="Carmel L."/>
            <person name="Casola C."/>
            <person name="Choi J.H."/>
            <person name="Detter J.C."/>
            <person name="Dong Q."/>
            <person name="Dusheyko S."/>
            <person name="Eads B.D."/>
            <person name="Frohlich T."/>
            <person name="Geiler-Samerotte K.A."/>
            <person name="Gerlach D."/>
            <person name="Hatcher P."/>
            <person name="Jogdeo S."/>
            <person name="Krijgsveld J."/>
            <person name="Kriventseva E.V."/>
            <person name="Kultz D."/>
            <person name="Laforsch C."/>
            <person name="Lindquist E."/>
            <person name="Lopez J."/>
            <person name="Manak J.R."/>
            <person name="Muller J."/>
            <person name="Pangilinan J."/>
            <person name="Patwardhan R.P."/>
            <person name="Pitluck S."/>
            <person name="Pritham E.J."/>
            <person name="Rechtsteiner A."/>
            <person name="Rho M."/>
            <person name="Rogozin I.B."/>
            <person name="Sakarya O."/>
            <person name="Salamov A."/>
            <person name="Schaack S."/>
            <person name="Shapiro H."/>
            <person name="Shiga Y."/>
            <person name="Skalitzky C."/>
            <person name="Smith Z."/>
            <person name="Souvorov A."/>
            <person name="Sung W."/>
            <person name="Tang Z."/>
            <person name="Tsuchiya D."/>
            <person name="Tu H."/>
            <person name="Vos H."/>
            <person name="Wang M."/>
            <person name="Wolf Y.I."/>
            <person name="Yamagata H."/>
            <person name="Yamada T."/>
            <person name="Ye Y."/>
            <person name="Shaw J.R."/>
            <person name="Andrews J."/>
            <person name="Crease T.J."/>
            <person name="Tang H."/>
            <person name="Lucas S.M."/>
            <person name="Robertson H.M."/>
            <person name="Bork P."/>
            <person name="Koonin E.V."/>
            <person name="Zdobnov E.M."/>
            <person name="Grigoriev I.V."/>
            <person name="Lynch M."/>
            <person name="Boore J.L."/>
        </authorList>
    </citation>
    <scope>NUCLEOTIDE SEQUENCE [LARGE SCALE GENOMIC DNA]</scope>
</reference>
<dbReference type="GO" id="GO:0003690">
    <property type="term" value="F:double-stranded DNA binding"/>
    <property type="evidence" value="ECO:0000318"/>
    <property type="project" value="GO_Central"/>
</dbReference>
<dbReference type="GO" id="GO:0031492">
    <property type="term" value="F:nucleosomal DNA binding"/>
    <property type="evidence" value="ECO:0000318"/>
    <property type="project" value="GO_Central"/>
</dbReference>
<gene>
    <name evidence="2" type="ORF">DAPPUDRAFT_118419</name>
</gene>
<dbReference type="GO" id="GO:0030261">
    <property type="term" value="P:chromosome condensation"/>
    <property type="evidence" value="ECO:0000318"/>
    <property type="project" value="GO_Central"/>
</dbReference>
<dbReference type="GO" id="GO:0005634">
    <property type="term" value="C:nucleus"/>
    <property type="evidence" value="ECO:0000318"/>
    <property type="project" value="GO_Central"/>
</dbReference>
<dbReference type="OrthoDB" id="425619at2759"/>
<proteinExistence type="predicted"/>
<evidence type="ECO:0000313" key="2">
    <source>
        <dbReference type="EMBL" id="EFX64188.1"/>
    </source>
</evidence>
<dbReference type="AlphaFoldDB" id="E9HVN9"/>
<dbReference type="InParanoid" id="E9HVN9"/>
<dbReference type="STRING" id="6669.E9HVN9"/>
<dbReference type="EMBL" id="GL732864">
    <property type="protein sequence ID" value="EFX64188.1"/>
    <property type="molecule type" value="Genomic_DNA"/>
</dbReference>
<feature type="compositionally biased region" description="Low complexity" evidence="1">
    <location>
        <begin position="401"/>
        <end position="411"/>
    </location>
</feature>
<dbReference type="GO" id="GO:0045910">
    <property type="term" value="P:negative regulation of DNA recombination"/>
    <property type="evidence" value="ECO:0000318"/>
    <property type="project" value="GO_Central"/>
</dbReference>
<evidence type="ECO:0000256" key="1">
    <source>
        <dbReference type="SAM" id="MobiDB-lite"/>
    </source>
</evidence>
<feature type="compositionally biased region" description="Basic and acidic residues" evidence="1">
    <location>
        <begin position="84"/>
        <end position="94"/>
    </location>
</feature>